<dbReference type="PANTHER" id="PTHR23227:SF67">
    <property type="entry name" value="CRANIOFACIAL DEVELOPMENT PROTEIN 2-LIKE"/>
    <property type="match status" value="1"/>
</dbReference>
<dbReference type="EMBL" id="BLXT01007857">
    <property type="protein sequence ID" value="GFO43124.1"/>
    <property type="molecule type" value="Genomic_DNA"/>
</dbReference>
<proteinExistence type="predicted"/>
<organism evidence="1 2">
    <name type="scientific">Plakobranchus ocellatus</name>
    <dbReference type="NCBI Taxonomy" id="259542"/>
    <lineage>
        <taxon>Eukaryota</taxon>
        <taxon>Metazoa</taxon>
        <taxon>Spiralia</taxon>
        <taxon>Lophotrochozoa</taxon>
        <taxon>Mollusca</taxon>
        <taxon>Gastropoda</taxon>
        <taxon>Heterobranchia</taxon>
        <taxon>Euthyneura</taxon>
        <taxon>Panpulmonata</taxon>
        <taxon>Sacoglossa</taxon>
        <taxon>Placobranchoidea</taxon>
        <taxon>Plakobranchidae</taxon>
        <taxon>Plakobranchus</taxon>
    </lineage>
</organism>
<protein>
    <submittedName>
        <fullName evidence="1">Craniofacial development protein 2-like protein</fullName>
    </submittedName>
</protein>
<dbReference type="Proteomes" id="UP000735302">
    <property type="component" value="Unassembled WGS sequence"/>
</dbReference>
<dbReference type="SUPFAM" id="SSF56219">
    <property type="entry name" value="DNase I-like"/>
    <property type="match status" value="1"/>
</dbReference>
<sequence length="255" mass="28558">MSQNHTETLVNNVEGFVIPVQTPLSAGIAMCSRWLQVVIQRLLEKLTLIKYKKNSKWNVRTLHQKGKLEIVIKEMDRVKLNILGLAEIRWTGAGSMELGSKTQIYSEGHTNEKGVDIFIVTTAKSLEGWCSNSDKVVVAKLVPKSLNLKIIQVYAPTTDSEDVEVEKFYEEREKAKGYLKSQDIIIVMGDFSAKIGDERIEDVVGPSGIGSANERESRLIEWCQINDCTITNNWYKNTLSDGGLGRGPVIEVETK</sequence>
<reference evidence="1 2" key="1">
    <citation type="journal article" date="2021" name="Elife">
        <title>Chloroplast acquisition without the gene transfer in kleptoplastic sea slugs, Plakobranchus ocellatus.</title>
        <authorList>
            <person name="Maeda T."/>
            <person name="Takahashi S."/>
            <person name="Yoshida T."/>
            <person name="Shimamura S."/>
            <person name="Takaki Y."/>
            <person name="Nagai Y."/>
            <person name="Toyoda A."/>
            <person name="Suzuki Y."/>
            <person name="Arimoto A."/>
            <person name="Ishii H."/>
            <person name="Satoh N."/>
            <person name="Nishiyama T."/>
            <person name="Hasebe M."/>
            <person name="Maruyama T."/>
            <person name="Minagawa J."/>
            <person name="Obokata J."/>
            <person name="Shigenobu S."/>
        </authorList>
    </citation>
    <scope>NUCLEOTIDE SEQUENCE [LARGE SCALE GENOMIC DNA]</scope>
</reference>
<dbReference type="PANTHER" id="PTHR23227">
    <property type="entry name" value="BUCENTAUR RELATED"/>
    <property type="match status" value="1"/>
</dbReference>
<name>A0AAV4DGI2_9GAST</name>
<dbReference type="AlphaFoldDB" id="A0AAV4DGI2"/>
<evidence type="ECO:0000313" key="1">
    <source>
        <dbReference type="EMBL" id="GFO43124.1"/>
    </source>
</evidence>
<dbReference type="InterPro" id="IPR036691">
    <property type="entry name" value="Endo/exonu/phosph_ase_sf"/>
</dbReference>
<dbReference type="InterPro" id="IPR027124">
    <property type="entry name" value="Swc5/CFDP1/2"/>
</dbReference>
<evidence type="ECO:0000313" key="2">
    <source>
        <dbReference type="Proteomes" id="UP000735302"/>
    </source>
</evidence>
<keyword evidence="2" id="KW-1185">Reference proteome</keyword>
<accession>A0AAV4DGI2</accession>
<gene>
    <name evidence="1" type="ORF">PoB_006962900</name>
</gene>
<dbReference type="Gene3D" id="3.60.10.10">
    <property type="entry name" value="Endonuclease/exonuclease/phosphatase"/>
    <property type="match status" value="1"/>
</dbReference>
<comment type="caution">
    <text evidence="1">The sequence shown here is derived from an EMBL/GenBank/DDBJ whole genome shotgun (WGS) entry which is preliminary data.</text>
</comment>